<dbReference type="InterPro" id="IPR001064">
    <property type="entry name" value="Beta/gamma_crystallin"/>
</dbReference>
<evidence type="ECO:0000313" key="4">
    <source>
        <dbReference type="EMBL" id="TDG35961.1"/>
    </source>
</evidence>
<keyword evidence="5" id="KW-1185">Reference proteome</keyword>
<dbReference type="InterPro" id="IPR013207">
    <property type="entry name" value="LGFP"/>
</dbReference>
<protein>
    <recommendedName>
        <fullName evidence="3">Beta/gamma crystallin 'Greek key' domain-containing protein</fullName>
    </recommendedName>
</protein>
<organism evidence="4 5">
    <name type="scientific">Pedobacter changchengzhani</name>
    <dbReference type="NCBI Taxonomy" id="2529274"/>
    <lineage>
        <taxon>Bacteria</taxon>
        <taxon>Pseudomonadati</taxon>
        <taxon>Bacteroidota</taxon>
        <taxon>Sphingobacteriia</taxon>
        <taxon>Sphingobacteriales</taxon>
        <taxon>Sphingobacteriaceae</taxon>
        <taxon>Pedobacter</taxon>
    </lineage>
</organism>
<feature type="domain" description="Beta/gamma crystallin 'Greek key'" evidence="3">
    <location>
        <begin position="192"/>
        <end position="229"/>
    </location>
</feature>
<dbReference type="OrthoDB" id="1043373at2"/>
<evidence type="ECO:0000256" key="1">
    <source>
        <dbReference type="ARBA" id="ARBA00009646"/>
    </source>
</evidence>
<comment type="similarity">
    <text evidence="1">Belongs to the beta/gamma-crystallin family.</text>
</comment>
<reference evidence="4 5" key="1">
    <citation type="submission" date="2019-02" db="EMBL/GenBank/DDBJ databases">
        <title>Pedobacter sp. nov., a novel speices isolated from soil of pinguins habitat in Antarcitica.</title>
        <authorList>
            <person name="He R.-H."/>
        </authorList>
    </citation>
    <scope>NUCLEOTIDE SEQUENCE [LARGE SCALE GENOMIC DNA]</scope>
    <source>
        <strain evidence="4 5">E01020</strain>
    </source>
</reference>
<keyword evidence="2" id="KW-0677">Repeat</keyword>
<evidence type="ECO:0000313" key="5">
    <source>
        <dbReference type="Proteomes" id="UP000295668"/>
    </source>
</evidence>
<dbReference type="Pfam" id="PF08310">
    <property type="entry name" value="LGFP"/>
    <property type="match status" value="2"/>
</dbReference>
<dbReference type="InterPro" id="IPR011024">
    <property type="entry name" value="G_crystallin-like"/>
</dbReference>
<name>A0A4R5MK17_9SPHI</name>
<dbReference type="EMBL" id="SJCY01000007">
    <property type="protein sequence ID" value="TDG35961.1"/>
    <property type="molecule type" value="Genomic_DNA"/>
</dbReference>
<accession>A0A4R5MK17</accession>
<dbReference type="Proteomes" id="UP000295668">
    <property type="component" value="Unassembled WGS sequence"/>
</dbReference>
<comment type="caution">
    <text evidence="4">The sequence shown here is derived from an EMBL/GenBank/DDBJ whole genome shotgun (WGS) entry which is preliminary data.</text>
</comment>
<dbReference type="Gene3D" id="2.60.20.10">
    <property type="entry name" value="Crystallins"/>
    <property type="match status" value="1"/>
</dbReference>
<proteinExistence type="inferred from homology"/>
<gene>
    <name evidence="4" type="ORF">EZJ43_11475</name>
</gene>
<evidence type="ECO:0000256" key="2">
    <source>
        <dbReference type="ARBA" id="ARBA00022737"/>
    </source>
</evidence>
<sequence>MKNLKLIVALFTVLFLHQLKSYAGDWKIVITNNSKTTIYINSLGGYTGIFQHPGKPIGESMAVPVGAQFVFNGSVTPFHGIDIEFHIWADGLSSQDCGYIYFHSPVSGRDITKSQAREPFSLRVNKNWEQSRVLEYNFTGTNTLTPLKEGAQVYENCGYDFSKNWYIKPGLYANFKNIPNDAISAVGVTPGYSIELFENENFKGRSLTLTESSDCLNSFNDITSSMIVKKIGEFLPGEIDPDAIHAMQAFTTLLKEDKYVAQNIGKLKGMAFASSNSNPNFGNGYCCGATLNDAFCYSSTKQGRDHRTAIWGPILEKWGTYNREHGDMGWPVSSVAPIKDNGQFAFFQNGSIYYKATTGAHVVKGSVKSTFEAAKSENGELGYPKTDEIEIFANRIGNTGKKIGVYQVFEGGIIYYKWDGGRPAIIIKGKILDQYLAAGGPRSTFGWPLGAERKEDDKYKQDFERGSLERARFEKMKPDGIKPSIKPTD</sequence>
<dbReference type="PROSITE" id="PS50915">
    <property type="entry name" value="CRYSTALLIN_BETA_GAMMA"/>
    <property type="match status" value="1"/>
</dbReference>
<dbReference type="AlphaFoldDB" id="A0A4R5MK17"/>
<dbReference type="SUPFAM" id="SSF49695">
    <property type="entry name" value="gamma-Crystallin-like"/>
    <property type="match status" value="1"/>
</dbReference>
<evidence type="ECO:0000259" key="3">
    <source>
        <dbReference type="PROSITE" id="PS50915"/>
    </source>
</evidence>
<dbReference type="RefSeq" id="WP_133262851.1">
    <property type="nucleotide sequence ID" value="NZ_SJCY01000007.1"/>
</dbReference>